<protein>
    <submittedName>
        <fullName evidence="2">Uncharacterized protein</fullName>
    </submittedName>
</protein>
<keyword evidence="1" id="KW-1133">Transmembrane helix</keyword>
<proteinExistence type="predicted"/>
<keyword evidence="1" id="KW-0812">Transmembrane</keyword>
<name>A0ABP4ZD05_9MICO</name>
<accession>A0ABP4ZD05</accession>
<dbReference type="RefSeq" id="WP_157428429.1">
    <property type="nucleotide sequence ID" value="NZ_BAAANK010000012.1"/>
</dbReference>
<sequence>MDVSALVAVGSLIVAALSLGVTSFLAVLNRRAQIADRQAQVAEAHQTRLWEQKVPTIIEYLIWLERHADDKSLESYPAPDVDLYVRVTTFGPKDVATAIATARLAFARLRDASAGYRSGGGDAQSVQDASEAAKWELDKLRTMLKNELVLLAPFAAAANRSLVRLRPKD</sequence>
<comment type="caution">
    <text evidence="2">The sequence shown here is derived from an EMBL/GenBank/DDBJ whole genome shotgun (WGS) entry which is preliminary data.</text>
</comment>
<evidence type="ECO:0000313" key="3">
    <source>
        <dbReference type="Proteomes" id="UP001501746"/>
    </source>
</evidence>
<dbReference type="EMBL" id="BAAANK010000012">
    <property type="protein sequence ID" value="GAA1845741.1"/>
    <property type="molecule type" value="Genomic_DNA"/>
</dbReference>
<gene>
    <name evidence="2" type="ORF">GCM10009750_35040</name>
</gene>
<feature type="transmembrane region" description="Helical" evidence="1">
    <location>
        <begin position="6"/>
        <end position="28"/>
    </location>
</feature>
<keyword evidence="1" id="KW-0472">Membrane</keyword>
<reference evidence="3" key="1">
    <citation type="journal article" date="2019" name="Int. J. Syst. Evol. Microbiol.">
        <title>The Global Catalogue of Microorganisms (GCM) 10K type strain sequencing project: providing services to taxonomists for standard genome sequencing and annotation.</title>
        <authorList>
            <consortium name="The Broad Institute Genomics Platform"/>
            <consortium name="The Broad Institute Genome Sequencing Center for Infectious Disease"/>
            <person name="Wu L."/>
            <person name="Ma J."/>
        </authorList>
    </citation>
    <scope>NUCLEOTIDE SEQUENCE [LARGE SCALE GENOMIC DNA]</scope>
    <source>
        <strain evidence="3">JCM 14323</strain>
    </source>
</reference>
<keyword evidence="3" id="KW-1185">Reference proteome</keyword>
<evidence type="ECO:0000256" key="1">
    <source>
        <dbReference type="SAM" id="Phobius"/>
    </source>
</evidence>
<organism evidence="2 3">
    <name type="scientific">Agromyces salentinus</name>
    <dbReference type="NCBI Taxonomy" id="269421"/>
    <lineage>
        <taxon>Bacteria</taxon>
        <taxon>Bacillati</taxon>
        <taxon>Actinomycetota</taxon>
        <taxon>Actinomycetes</taxon>
        <taxon>Micrococcales</taxon>
        <taxon>Microbacteriaceae</taxon>
        <taxon>Agromyces</taxon>
    </lineage>
</organism>
<dbReference type="Proteomes" id="UP001501746">
    <property type="component" value="Unassembled WGS sequence"/>
</dbReference>
<evidence type="ECO:0000313" key="2">
    <source>
        <dbReference type="EMBL" id="GAA1845741.1"/>
    </source>
</evidence>